<reference evidence="1" key="1">
    <citation type="submission" date="2022-03" db="EMBL/GenBank/DDBJ databases">
        <authorList>
            <person name="Lindestad O."/>
        </authorList>
    </citation>
    <scope>NUCLEOTIDE SEQUENCE</scope>
</reference>
<gene>
    <name evidence="1" type="primary">jg27084</name>
    <name evidence="1" type="ORF">PAEG_LOCUS8443</name>
</gene>
<sequence length="105" mass="11593">AARSDSELLQAMLNIILSSLQPLLDRGLQVAPSVLLDVIRPPRWGPTTLRLRLQSHDSGTLESQRPSVPIPLPIQKCDSLRYIGNSRSSTDLLISGFEHVEILLT</sequence>
<dbReference type="Proteomes" id="UP000838756">
    <property type="component" value="Unassembled WGS sequence"/>
</dbReference>
<proteinExistence type="predicted"/>
<evidence type="ECO:0000313" key="1">
    <source>
        <dbReference type="EMBL" id="CAH2228772.1"/>
    </source>
</evidence>
<accession>A0A8S4R012</accession>
<dbReference type="AlphaFoldDB" id="A0A8S4R012"/>
<evidence type="ECO:0000313" key="2">
    <source>
        <dbReference type="Proteomes" id="UP000838756"/>
    </source>
</evidence>
<keyword evidence="2" id="KW-1185">Reference proteome</keyword>
<protein>
    <submittedName>
        <fullName evidence="1">Jg27084 protein</fullName>
    </submittedName>
</protein>
<organism evidence="1 2">
    <name type="scientific">Pararge aegeria aegeria</name>
    <dbReference type="NCBI Taxonomy" id="348720"/>
    <lineage>
        <taxon>Eukaryota</taxon>
        <taxon>Metazoa</taxon>
        <taxon>Ecdysozoa</taxon>
        <taxon>Arthropoda</taxon>
        <taxon>Hexapoda</taxon>
        <taxon>Insecta</taxon>
        <taxon>Pterygota</taxon>
        <taxon>Neoptera</taxon>
        <taxon>Endopterygota</taxon>
        <taxon>Lepidoptera</taxon>
        <taxon>Glossata</taxon>
        <taxon>Ditrysia</taxon>
        <taxon>Papilionoidea</taxon>
        <taxon>Nymphalidae</taxon>
        <taxon>Satyrinae</taxon>
        <taxon>Satyrini</taxon>
        <taxon>Parargina</taxon>
        <taxon>Pararge</taxon>
    </lineage>
</organism>
<dbReference type="EMBL" id="CAKXAJ010024452">
    <property type="protein sequence ID" value="CAH2228772.1"/>
    <property type="molecule type" value="Genomic_DNA"/>
</dbReference>
<name>A0A8S4R012_9NEOP</name>
<comment type="caution">
    <text evidence="1">The sequence shown here is derived from an EMBL/GenBank/DDBJ whole genome shotgun (WGS) entry which is preliminary data.</text>
</comment>
<feature type="non-terminal residue" evidence="1">
    <location>
        <position position="1"/>
    </location>
</feature>